<protein>
    <submittedName>
        <fullName evidence="1">Uncharacterized protein</fullName>
    </submittedName>
</protein>
<evidence type="ECO:0000313" key="2">
    <source>
        <dbReference type="Proteomes" id="UP000265520"/>
    </source>
</evidence>
<feature type="non-terminal residue" evidence="1">
    <location>
        <position position="1"/>
    </location>
</feature>
<dbReference type="Proteomes" id="UP000265520">
    <property type="component" value="Unassembled WGS sequence"/>
</dbReference>
<evidence type="ECO:0000313" key="1">
    <source>
        <dbReference type="EMBL" id="MCI83163.1"/>
    </source>
</evidence>
<sequence>VQKSRFLHNPAGPGALRSIVGTLRSFSSAFRALRRHSRALRRGQQT</sequence>
<comment type="caution">
    <text evidence="1">The sequence shown here is derived from an EMBL/GenBank/DDBJ whole genome shotgun (WGS) entry which is preliminary data.</text>
</comment>
<accession>A0A392V6X1</accession>
<dbReference type="AlphaFoldDB" id="A0A392V6X1"/>
<name>A0A392V6X1_9FABA</name>
<proteinExistence type="predicted"/>
<organism evidence="1 2">
    <name type="scientific">Trifolium medium</name>
    <dbReference type="NCBI Taxonomy" id="97028"/>
    <lineage>
        <taxon>Eukaryota</taxon>
        <taxon>Viridiplantae</taxon>
        <taxon>Streptophyta</taxon>
        <taxon>Embryophyta</taxon>
        <taxon>Tracheophyta</taxon>
        <taxon>Spermatophyta</taxon>
        <taxon>Magnoliopsida</taxon>
        <taxon>eudicotyledons</taxon>
        <taxon>Gunneridae</taxon>
        <taxon>Pentapetalae</taxon>
        <taxon>rosids</taxon>
        <taxon>fabids</taxon>
        <taxon>Fabales</taxon>
        <taxon>Fabaceae</taxon>
        <taxon>Papilionoideae</taxon>
        <taxon>50 kb inversion clade</taxon>
        <taxon>NPAAA clade</taxon>
        <taxon>Hologalegina</taxon>
        <taxon>IRL clade</taxon>
        <taxon>Trifolieae</taxon>
        <taxon>Trifolium</taxon>
    </lineage>
</organism>
<reference evidence="1 2" key="1">
    <citation type="journal article" date="2018" name="Front. Plant Sci.">
        <title>Red Clover (Trifolium pratense) and Zigzag Clover (T. medium) - A Picture of Genomic Similarities and Differences.</title>
        <authorList>
            <person name="Dluhosova J."/>
            <person name="Istvanek J."/>
            <person name="Nedelnik J."/>
            <person name="Repkova J."/>
        </authorList>
    </citation>
    <scope>NUCLEOTIDE SEQUENCE [LARGE SCALE GENOMIC DNA]</scope>
    <source>
        <strain evidence="2">cv. 10/8</strain>
        <tissue evidence="1">Leaf</tissue>
    </source>
</reference>
<dbReference type="EMBL" id="LXQA011060576">
    <property type="protein sequence ID" value="MCI83163.1"/>
    <property type="molecule type" value="Genomic_DNA"/>
</dbReference>
<keyword evidence="2" id="KW-1185">Reference proteome</keyword>